<evidence type="ECO:0000313" key="7">
    <source>
        <dbReference type="EMBL" id="CAD8478792.1"/>
    </source>
</evidence>
<dbReference type="PANTHER" id="PTHR13943:SF77">
    <property type="entry name" value="LRAT DOMAIN-CONTAINING PROTEIN"/>
    <property type="match status" value="1"/>
</dbReference>
<keyword evidence="4" id="KW-0378">Hydrolase</keyword>
<dbReference type="GO" id="GO:0008970">
    <property type="term" value="F:phospholipase A1 activity"/>
    <property type="evidence" value="ECO:0007669"/>
    <property type="project" value="TreeGrafter"/>
</dbReference>
<accession>A0A7S0E9Q2</accession>
<proteinExistence type="inferred from homology"/>
<reference evidence="7" key="1">
    <citation type="submission" date="2021-01" db="EMBL/GenBank/DDBJ databases">
        <authorList>
            <person name="Corre E."/>
            <person name="Pelletier E."/>
            <person name="Niang G."/>
            <person name="Scheremetjew M."/>
            <person name="Finn R."/>
            <person name="Kale V."/>
            <person name="Holt S."/>
            <person name="Cochrane G."/>
            <person name="Meng A."/>
            <person name="Brown T."/>
            <person name="Cohen L."/>
        </authorList>
    </citation>
    <scope>NUCLEOTIDE SEQUENCE</scope>
    <source>
        <strain evidence="7">CCMP325</strain>
    </source>
</reference>
<keyword evidence="3" id="KW-0808">Transferase</keyword>
<evidence type="ECO:0000256" key="4">
    <source>
        <dbReference type="ARBA" id="ARBA00022801"/>
    </source>
</evidence>
<dbReference type="PROSITE" id="PS51934">
    <property type="entry name" value="LRAT"/>
    <property type="match status" value="1"/>
</dbReference>
<dbReference type="Pfam" id="PF04970">
    <property type="entry name" value="LRAT"/>
    <property type="match status" value="1"/>
</dbReference>
<comment type="similarity">
    <text evidence="1">Belongs to the H-rev107 family.</text>
</comment>
<organism evidence="7">
    <name type="scientific">Hanusia phi</name>
    <dbReference type="NCBI Taxonomy" id="3032"/>
    <lineage>
        <taxon>Eukaryota</taxon>
        <taxon>Cryptophyceae</taxon>
        <taxon>Pyrenomonadales</taxon>
        <taxon>Geminigeraceae</taxon>
        <taxon>Hanusia</taxon>
    </lineage>
</organism>
<dbReference type="GO" id="GO:0004623">
    <property type="term" value="F:phospholipase A2 activity"/>
    <property type="evidence" value="ECO:0007669"/>
    <property type="project" value="UniProtKB-EC"/>
</dbReference>
<dbReference type="GO" id="GO:0016410">
    <property type="term" value="F:N-acyltransferase activity"/>
    <property type="evidence" value="ECO:0007669"/>
    <property type="project" value="TreeGrafter"/>
</dbReference>
<name>A0A7S0E9Q2_9CRYP</name>
<dbReference type="GO" id="GO:0070292">
    <property type="term" value="P:N-acylphosphatidylethanolamine metabolic process"/>
    <property type="evidence" value="ECO:0007669"/>
    <property type="project" value="TreeGrafter"/>
</dbReference>
<evidence type="ECO:0000256" key="3">
    <source>
        <dbReference type="ARBA" id="ARBA00022679"/>
    </source>
</evidence>
<evidence type="ECO:0000259" key="6">
    <source>
        <dbReference type="PROSITE" id="PS51934"/>
    </source>
</evidence>
<dbReference type="EMBL" id="HBEO01010949">
    <property type="protein sequence ID" value="CAD8478792.1"/>
    <property type="molecule type" value="Transcribed_RNA"/>
</dbReference>
<evidence type="ECO:0000256" key="1">
    <source>
        <dbReference type="ARBA" id="ARBA00007824"/>
    </source>
</evidence>
<dbReference type="AlphaFoldDB" id="A0A7S0E9Q2"/>
<dbReference type="EC" id="3.1.1.4" evidence="2"/>
<feature type="domain" description="LRAT" evidence="6">
    <location>
        <begin position="14"/>
        <end position="119"/>
    </location>
</feature>
<keyword evidence="5" id="KW-0443">Lipid metabolism</keyword>
<dbReference type="GO" id="GO:0005737">
    <property type="term" value="C:cytoplasm"/>
    <property type="evidence" value="ECO:0007669"/>
    <property type="project" value="TreeGrafter"/>
</dbReference>
<protein>
    <recommendedName>
        <fullName evidence="2">phospholipase A2</fullName>
        <ecNumber evidence="2">3.1.1.4</ecNumber>
    </recommendedName>
</protein>
<dbReference type="InterPro" id="IPR007053">
    <property type="entry name" value="LRAT_dom"/>
</dbReference>
<gene>
    <name evidence="7" type="ORF">HPHI1048_LOCUS7603</name>
</gene>
<dbReference type="Gene3D" id="3.90.1720.10">
    <property type="entry name" value="endopeptidase domain like (from Nostoc punctiforme)"/>
    <property type="match status" value="1"/>
</dbReference>
<evidence type="ECO:0000256" key="5">
    <source>
        <dbReference type="ARBA" id="ARBA00023098"/>
    </source>
</evidence>
<dbReference type="InterPro" id="IPR051496">
    <property type="entry name" value="H-rev107_PLA/AT"/>
</dbReference>
<sequence length="234" mass="26579">MVWRLQPGDHLKVRGVAGFRALTHHAIYLGDGKIMHFTGGVTDKANATCKIDSLRTIYNYGKDKGMQVEVVEHPVDALPREVIVQRAKSRVGETGYNLFSKNCEHVVNWCIRGEMHSLQIQRLRSDPLGLGKEILQEQLEAGEGVNLEEICRTLLPPTVWQTAVMLQERVRHSTTIKRWKEKFHQSLTGHSQPARTLTVLRERAEDLLAATRLPFFVHRTSRDTRSGPDLAPFL</sequence>
<evidence type="ECO:0000256" key="2">
    <source>
        <dbReference type="ARBA" id="ARBA00013278"/>
    </source>
</evidence>
<dbReference type="PANTHER" id="PTHR13943">
    <property type="entry name" value="HRAS-LIKE SUPPRESSOR - RELATED"/>
    <property type="match status" value="1"/>
</dbReference>